<feature type="binding site" evidence="9">
    <location>
        <position position="115"/>
    </location>
    <ligand>
        <name>Zn(2+)</name>
        <dbReference type="ChEBI" id="CHEBI:29105"/>
        <note>catalytic</note>
    </ligand>
</feature>
<feature type="binding site" evidence="9">
    <location>
        <position position="111"/>
    </location>
    <ligand>
        <name>Zn(2+)</name>
        <dbReference type="ChEBI" id="CHEBI:29105"/>
        <note>catalytic</note>
    </ligand>
</feature>
<sequence length="145" mass="16556">MPVLIHFIESSFQVMDDDDQALLKKMFDQALREEGRGEETTEVGIAFLDDEAMRALNSAYRGVEQTTDVLSFPLDEPGYLGDIAVSVPRMKEQADMYGHSERRELYFLLVHGFYHLLGYDHATPEEEMVMFAKQEALLNAFGISR</sequence>
<dbReference type="Proteomes" id="UP000244338">
    <property type="component" value="Unassembled WGS sequence"/>
</dbReference>
<organism evidence="10 11">
    <name type="scientific">Candidatus Carbonibacillus altaicus</name>
    <dbReference type="NCBI Taxonomy" id="2163959"/>
    <lineage>
        <taxon>Bacteria</taxon>
        <taxon>Bacillati</taxon>
        <taxon>Bacillota</taxon>
        <taxon>Bacilli</taxon>
        <taxon>Bacillales</taxon>
        <taxon>Candidatus Carbonibacillus</taxon>
    </lineage>
</organism>
<dbReference type="AlphaFoldDB" id="A0A2R6Y321"/>
<keyword evidence="3 9" id="KW-0698">rRNA processing</keyword>
<evidence type="ECO:0000256" key="2">
    <source>
        <dbReference type="ARBA" id="ARBA00022517"/>
    </source>
</evidence>
<dbReference type="PROSITE" id="PS01306">
    <property type="entry name" value="UPF0054"/>
    <property type="match status" value="1"/>
</dbReference>
<keyword evidence="2 9" id="KW-0690">Ribosome biogenesis</keyword>
<keyword evidence="7 9" id="KW-0378">Hydrolase</keyword>
<dbReference type="PANTHER" id="PTHR46986:SF1">
    <property type="entry name" value="ENDORIBONUCLEASE YBEY, CHLOROPLASTIC"/>
    <property type="match status" value="1"/>
</dbReference>
<keyword evidence="5 9" id="KW-0479">Metal-binding</keyword>
<comment type="similarity">
    <text evidence="1 9">Belongs to the endoribonuclease YbeY family.</text>
</comment>
<dbReference type="GO" id="GO:0006364">
    <property type="term" value="P:rRNA processing"/>
    <property type="evidence" value="ECO:0007669"/>
    <property type="project" value="UniProtKB-UniRule"/>
</dbReference>
<protein>
    <recommendedName>
        <fullName evidence="9">Endoribonuclease YbeY</fullName>
        <ecNumber evidence="9">3.1.-.-</ecNumber>
    </recommendedName>
</protein>
<keyword evidence="8 9" id="KW-0862">Zinc</keyword>
<accession>A0A2R6Y321</accession>
<dbReference type="InterPro" id="IPR023091">
    <property type="entry name" value="MetalPrtase_cat_dom_sf_prd"/>
</dbReference>
<evidence type="ECO:0000256" key="1">
    <source>
        <dbReference type="ARBA" id="ARBA00010875"/>
    </source>
</evidence>
<comment type="cofactor">
    <cofactor evidence="9">
        <name>Zn(2+)</name>
        <dbReference type="ChEBI" id="CHEBI:29105"/>
    </cofactor>
    <text evidence="9">Binds 1 zinc ion.</text>
</comment>
<comment type="caution">
    <text evidence="10">The sequence shown here is derived from an EMBL/GenBank/DDBJ whole genome shotgun (WGS) entry which is preliminary data.</text>
</comment>
<evidence type="ECO:0000256" key="3">
    <source>
        <dbReference type="ARBA" id="ARBA00022552"/>
    </source>
</evidence>
<dbReference type="GO" id="GO:0008270">
    <property type="term" value="F:zinc ion binding"/>
    <property type="evidence" value="ECO:0007669"/>
    <property type="project" value="UniProtKB-UniRule"/>
</dbReference>
<dbReference type="Pfam" id="PF02130">
    <property type="entry name" value="YbeY"/>
    <property type="match status" value="1"/>
</dbReference>
<dbReference type="InterPro" id="IPR002036">
    <property type="entry name" value="YbeY"/>
</dbReference>
<dbReference type="HAMAP" id="MF_00009">
    <property type="entry name" value="Endoribonucl_YbeY"/>
    <property type="match status" value="1"/>
</dbReference>
<dbReference type="GO" id="GO:0004521">
    <property type="term" value="F:RNA endonuclease activity"/>
    <property type="evidence" value="ECO:0007669"/>
    <property type="project" value="UniProtKB-UniRule"/>
</dbReference>
<keyword evidence="6 9" id="KW-0255">Endonuclease</keyword>
<comment type="function">
    <text evidence="9">Single strand-specific metallo-endoribonuclease involved in late-stage 70S ribosome quality control and in maturation of the 3' terminus of the 16S rRNA.</text>
</comment>
<dbReference type="GO" id="GO:0005737">
    <property type="term" value="C:cytoplasm"/>
    <property type="evidence" value="ECO:0007669"/>
    <property type="project" value="UniProtKB-SubCell"/>
</dbReference>
<dbReference type="PANTHER" id="PTHR46986">
    <property type="entry name" value="ENDORIBONUCLEASE YBEY, CHLOROPLASTIC"/>
    <property type="match status" value="1"/>
</dbReference>
<evidence type="ECO:0000256" key="9">
    <source>
        <dbReference type="HAMAP-Rule" id="MF_00009"/>
    </source>
</evidence>
<evidence type="ECO:0000313" key="11">
    <source>
        <dbReference type="Proteomes" id="UP000244338"/>
    </source>
</evidence>
<evidence type="ECO:0000256" key="4">
    <source>
        <dbReference type="ARBA" id="ARBA00022722"/>
    </source>
</evidence>
<dbReference type="EMBL" id="PEBX01000014">
    <property type="protein sequence ID" value="PTQ57058.1"/>
    <property type="molecule type" value="Genomic_DNA"/>
</dbReference>
<evidence type="ECO:0000256" key="5">
    <source>
        <dbReference type="ARBA" id="ARBA00022723"/>
    </source>
</evidence>
<name>A0A2R6Y321_9BACL</name>
<dbReference type="NCBIfam" id="TIGR00043">
    <property type="entry name" value="rRNA maturation RNase YbeY"/>
    <property type="match status" value="1"/>
</dbReference>
<comment type="subcellular location">
    <subcellularLocation>
        <location evidence="9">Cytoplasm</location>
    </subcellularLocation>
</comment>
<evidence type="ECO:0000313" key="10">
    <source>
        <dbReference type="EMBL" id="PTQ57058.1"/>
    </source>
</evidence>
<evidence type="ECO:0000256" key="8">
    <source>
        <dbReference type="ARBA" id="ARBA00022833"/>
    </source>
</evidence>
<dbReference type="Gene3D" id="3.40.390.30">
    <property type="entry name" value="Metalloproteases ('zincins'), catalytic domain"/>
    <property type="match status" value="1"/>
</dbReference>
<dbReference type="InterPro" id="IPR020549">
    <property type="entry name" value="YbeY_CS"/>
</dbReference>
<dbReference type="SUPFAM" id="SSF55486">
    <property type="entry name" value="Metalloproteases ('zincins'), catalytic domain"/>
    <property type="match status" value="1"/>
</dbReference>
<evidence type="ECO:0000256" key="6">
    <source>
        <dbReference type="ARBA" id="ARBA00022759"/>
    </source>
</evidence>
<dbReference type="EC" id="3.1.-.-" evidence="9"/>
<dbReference type="GO" id="GO:0004222">
    <property type="term" value="F:metalloendopeptidase activity"/>
    <property type="evidence" value="ECO:0007669"/>
    <property type="project" value="InterPro"/>
</dbReference>
<keyword evidence="9" id="KW-0963">Cytoplasm</keyword>
<gene>
    <name evidence="9" type="primary">ybeY</name>
    <name evidence="10" type="ORF">BSOLF_2328</name>
</gene>
<evidence type="ECO:0000256" key="7">
    <source>
        <dbReference type="ARBA" id="ARBA00022801"/>
    </source>
</evidence>
<feature type="binding site" evidence="9">
    <location>
        <position position="121"/>
    </location>
    <ligand>
        <name>Zn(2+)</name>
        <dbReference type="ChEBI" id="CHEBI:29105"/>
        <note>catalytic</note>
    </ligand>
</feature>
<proteinExistence type="inferred from homology"/>
<reference evidence="11" key="1">
    <citation type="journal article" date="2018" name="Sci. Rep.">
        <title>Lignite coal burning seam in the remote Altai Mountains harbors a hydrogen-driven thermophilic microbial community.</title>
        <authorList>
            <person name="Kadnikov V.V."/>
            <person name="Mardanov A.V."/>
            <person name="Ivasenko D.A."/>
            <person name="Antsiferov D.V."/>
            <person name="Beletsky A.V."/>
            <person name="Karnachuk O.V."/>
            <person name="Ravin N.V."/>
        </authorList>
    </citation>
    <scope>NUCLEOTIDE SEQUENCE [LARGE SCALE GENOMIC DNA]</scope>
</reference>
<keyword evidence="4 9" id="KW-0540">Nuclease</keyword>